<evidence type="ECO:0008006" key="5">
    <source>
        <dbReference type="Google" id="ProtNLM"/>
    </source>
</evidence>
<accession>A0A0R2QPG8</accession>
<dbReference type="EMBL" id="LIAU01000179">
    <property type="protein sequence ID" value="KRO52092.1"/>
    <property type="molecule type" value="Genomic_DNA"/>
</dbReference>
<gene>
    <name evidence="3" type="ORF">ABR62_05965</name>
</gene>
<proteinExistence type="predicted"/>
<evidence type="ECO:0000256" key="2">
    <source>
        <dbReference type="SAM" id="SignalP"/>
    </source>
</evidence>
<feature type="region of interest" description="Disordered" evidence="1">
    <location>
        <begin position="67"/>
        <end position="128"/>
    </location>
</feature>
<feature type="chain" id="PRO_5006422263" description="Peptidase MA-like domain-containing protein" evidence="2">
    <location>
        <begin position="25"/>
        <end position="433"/>
    </location>
</feature>
<dbReference type="AlphaFoldDB" id="A0A0R2QPG8"/>
<dbReference type="Proteomes" id="UP000053054">
    <property type="component" value="Unassembled WGS sequence"/>
</dbReference>
<evidence type="ECO:0000313" key="3">
    <source>
        <dbReference type="EMBL" id="KRO52092.1"/>
    </source>
</evidence>
<sequence>MNRKAGIALIAAVLVLSSSQVISAAPIKTGSSCSKAGKVAVAKEKKYTCIKKGKKLTWSKGVRIKSAAPAPTPTVSISATPTPEPSPTPSITATPEPSPTPSVTAVASPTPEPSPSPTTPPPAPKDFSDLYENRAGISQSAWSKSSEIIKASKAKYGTLEIYTGPNTKPYFDDYPTAVSLVSRLFPNRLEPSKTIVIRYKFVDLDWADRTFREKIGEAQYQQMNSTENGKLVPSVCNANTKDCPGAMQQTSNMGVSVIFQGVQNADNPNDATGKMRFYSGMLEAHEYFHAIQRIPIMGKTEVWPHAWFREGGAEWVQNLAINYQDFKTYSDYLRLDCAFECQRLSESEIVEFLQTAKANYVPAKFHQWLNYSLGAYIIEALVALKGADTLVEMYAQMSNRISFDQAFKNTYGVEWSYAIPILAKTIYANLKGL</sequence>
<keyword evidence="2" id="KW-0732">Signal</keyword>
<organism evidence="3 4">
    <name type="scientific">Actinobacteria bacterium BACL2 MAG-120820-bin50</name>
    <dbReference type="NCBI Taxonomy" id="1655570"/>
    <lineage>
        <taxon>Bacteria</taxon>
        <taxon>Bacillati</taxon>
        <taxon>Actinomycetota</taxon>
        <taxon>Actinomycetes</taxon>
        <taxon>Actinomycetes incertae sedis</taxon>
        <taxon>ac1 cluster</taxon>
    </lineage>
</organism>
<evidence type="ECO:0000313" key="4">
    <source>
        <dbReference type="Proteomes" id="UP000053054"/>
    </source>
</evidence>
<feature type="compositionally biased region" description="Low complexity" evidence="1">
    <location>
        <begin position="89"/>
        <end position="109"/>
    </location>
</feature>
<reference evidence="3 4" key="1">
    <citation type="submission" date="2015-10" db="EMBL/GenBank/DDBJ databases">
        <title>Metagenome-Assembled Genomes uncover a global brackish microbiome.</title>
        <authorList>
            <person name="Hugerth L.W."/>
            <person name="Larsson J."/>
            <person name="Alneberg J."/>
            <person name="Lindh M.V."/>
            <person name="Legrand C."/>
            <person name="Pinhassi J."/>
            <person name="Andersson A.F."/>
        </authorList>
    </citation>
    <scope>NUCLEOTIDE SEQUENCE [LARGE SCALE GENOMIC DNA]</scope>
    <source>
        <strain evidence="3">BACL2 MAG-120820-bin50</strain>
    </source>
</reference>
<protein>
    <recommendedName>
        <fullName evidence="5">Peptidase MA-like domain-containing protein</fullName>
    </recommendedName>
</protein>
<comment type="caution">
    <text evidence="3">The sequence shown here is derived from an EMBL/GenBank/DDBJ whole genome shotgun (WGS) entry which is preliminary data.</text>
</comment>
<evidence type="ECO:0000256" key="1">
    <source>
        <dbReference type="SAM" id="MobiDB-lite"/>
    </source>
</evidence>
<feature type="signal peptide" evidence="2">
    <location>
        <begin position="1"/>
        <end position="24"/>
    </location>
</feature>
<feature type="compositionally biased region" description="Pro residues" evidence="1">
    <location>
        <begin position="110"/>
        <end position="124"/>
    </location>
</feature>
<name>A0A0R2QPG8_9ACTN</name>